<dbReference type="SUPFAM" id="SSF55931">
    <property type="entry name" value="Glutamine synthetase/guanido kinase"/>
    <property type="match status" value="1"/>
</dbReference>
<dbReference type="InterPro" id="IPR006336">
    <property type="entry name" value="GCS2"/>
</dbReference>
<proteinExistence type="predicted"/>
<gene>
    <name evidence="1" type="ORF">ENT52_03250</name>
</gene>
<dbReference type="PANTHER" id="PTHR36510">
    <property type="entry name" value="GLUTAMATE--CYSTEINE LIGASE 2-RELATED"/>
    <property type="match status" value="1"/>
</dbReference>
<dbReference type="EMBL" id="DSYZ01000072">
    <property type="protein sequence ID" value="HGT82722.1"/>
    <property type="molecule type" value="Genomic_DNA"/>
</dbReference>
<sequence length="365" mass="42355">MLGPEHEFSINNELFEPQPIADKLIKKIRGRVANEAKLKAAVVGKELQKHVIELKPRKPFESLGEFEETMQMGVEELLSYLDGYKLLGLGMHPLLDLKNAFVWDHRDRKIYEAYDRLFNIRQHGWLNIQSFQLNLSYKNEREAIELHNKLRLLIPFLVAIASSSPICEGKRLFVDSRIYFYRINQINMPAICNDVIPEKVGSFDEYKAILEKIYTELKAKNALILCAEWVNSRGVIIRFTRKCLEIKAMDEQECIKSDVAITAFISSVLRCNLDELGEIELKAKLEEAMKNGTRNLKEDLRKLVKKAYESADGEEKKYIRIVDQRVENGSLGERILENLKEFTKEEIIRVCERLSKCLERNEVFG</sequence>
<dbReference type="AlphaFoldDB" id="A0A7J3M0Z8"/>
<comment type="caution">
    <text evidence="1">The sequence shown here is derived from an EMBL/GenBank/DDBJ whole genome shotgun (WGS) entry which is preliminary data.</text>
</comment>
<evidence type="ECO:0008006" key="2">
    <source>
        <dbReference type="Google" id="ProtNLM"/>
    </source>
</evidence>
<dbReference type="Pfam" id="PF04107">
    <property type="entry name" value="GCS2"/>
    <property type="match status" value="1"/>
</dbReference>
<dbReference type="GO" id="GO:0042398">
    <property type="term" value="P:modified amino acid biosynthetic process"/>
    <property type="evidence" value="ECO:0007669"/>
    <property type="project" value="InterPro"/>
</dbReference>
<dbReference type="PANTHER" id="PTHR36510:SF1">
    <property type="entry name" value="GLUTAMATE--CYSTEINE LIGASE 2-RELATED"/>
    <property type="match status" value="1"/>
</dbReference>
<protein>
    <recommendedName>
        <fullName evidence="2">Glutamate--cysteine ligase</fullName>
    </recommendedName>
</protein>
<reference evidence="1" key="1">
    <citation type="journal article" date="2020" name="mSystems">
        <title>Genome- and Community-Level Interaction Insights into Carbon Utilization and Element Cycling Functions of Hydrothermarchaeota in Hydrothermal Sediment.</title>
        <authorList>
            <person name="Zhou Z."/>
            <person name="Liu Y."/>
            <person name="Xu W."/>
            <person name="Pan J."/>
            <person name="Luo Z.H."/>
            <person name="Li M."/>
        </authorList>
    </citation>
    <scope>NUCLEOTIDE SEQUENCE [LARGE SCALE GENOMIC DNA]</scope>
    <source>
        <strain evidence="1">SpSt-587</strain>
    </source>
</reference>
<accession>A0A7J3M0Z8</accession>
<dbReference type="InterPro" id="IPR050141">
    <property type="entry name" value="GCL_type2/YbdK_subfam"/>
</dbReference>
<dbReference type="Gene3D" id="3.30.590.20">
    <property type="match status" value="1"/>
</dbReference>
<dbReference type="GO" id="GO:0004357">
    <property type="term" value="F:glutamate-cysteine ligase activity"/>
    <property type="evidence" value="ECO:0007669"/>
    <property type="project" value="InterPro"/>
</dbReference>
<organism evidence="1">
    <name type="scientific">Archaeoglobus fulgidus</name>
    <dbReference type="NCBI Taxonomy" id="2234"/>
    <lineage>
        <taxon>Archaea</taxon>
        <taxon>Methanobacteriati</taxon>
        <taxon>Methanobacteriota</taxon>
        <taxon>Archaeoglobi</taxon>
        <taxon>Archaeoglobales</taxon>
        <taxon>Archaeoglobaceae</taxon>
        <taxon>Archaeoglobus</taxon>
    </lineage>
</organism>
<name>A0A7J3M0Z8_ARCFL</name>
<evidence type="ECO:0000313" key="1">
    <source>
        <dbReference type="EMBL" id="HGT82722.1"/>
    </source>
</evidence>
<dbReference type="InterPro" id="IPR014746">
    <property type="entry name" value="Gln_synth/guanido_kin_cat_dom"/>
</dbReference>